<reference evidence="3" key="1">
    <citation type="submission" date="2025-08" db="UniProtKB">
        <authorList>
            <consortium name="RefSeq"/>
        </authorList>
    </citation>
    <scope>IDENTIFICATION</scope>
    <source>
        <tissue evidence="3">Whole body pupa</tissue>
    </source>
</reference>
<dbReference type="RefSeq" id="XP_037893784.1">
    <property type="nucleotide sequence ID" value="XM_038037856.1"/>
</dbReference>
<evidence type="ECO:0000313" key="2">
    <source>
        <dbReference type="Proteomes" id="UP000092443"/>
    </source>
</evidence>
<dbReference type="InterPro" id="IPR029045">
    <property type="entry name" value="ClpP/crotonase-like_dom_sf"/>
</dbReference>
<protein>
    <submittedName>
        <fullName evidence="3">Probable enoyl-CoA hydratase isoform X1</fullName>
    </submittedName>
</protein>
<dbReference type="Proteomes" id="UP000092443">
    <property type="component" value="Unplaced"/>
</dbReference>
<dbReference type="PANTHER" id="PTHR43802">
    <property type="entry name" value="ENOYL-COA HYDRATASE"/>
    <property type="match status" value="1"/>
</dbReference>
<name>A0A9C5ZC68_9MUSC</name>
<keyword evidence="2" id="KW-1185">Reference proteome</keyword>
<dbReference type="InterPro" id="IPR001753">
    <property type="entry name" value="Enoyl-CoA_hydra/iso"/>
</dbReference>
<dbReference type="Gene3D" id="1.10.287.2460">
    <property type="match status" value="1"/>
</dbReference>
<evidence type="ECO:0000313" key="3">
    <source>
        <dbReference type="RefSeq" id="XP_037893784.1"/>
    </source>
</evidence>
<dbReference type="CDD" id="cd06558">
    <property type="entry name" value="crotonase-like"/>
    <property type="match status" value="1"/>
</dbReference>
<organism evidence="2 3">
    <name type="scientific">Glossina fuscipes</name>
    <dbReference type="NCBI Taxonomy" id="7396"/>
    <lineage>
        <taxon>Eukaryota</taxon>
        <taxon>Metazoa</taxon>
        <taxon>Ecdysozoa</taxon>
        <taxon>Arthropoda</taxon>
        <taxon>Hexapoda</taxon>
        <taxon>Insecta</taxon>
        <taxon>Pterygota</taxon>
        <taxon>Neoptera</taxon>
        <taxon>Endopterygota</taxon>
        <taxon>Diptera</taxon>
        <taxon>Brachycera</taxon>
        <taxon>Muscomorpha</taxon>
        <taxon>Hippoboscoidea</taxon>
        <taxon>Glossinidae</taxon>
        <taxon>Glossina</taxon>
    </lineage>
</organism>
<dbReference type="SUPFAM" id="SSF52096">
    <property type="entry name" value="ClpP/crotonase"/>
    <property type="match status" value="1"/>
</dbReference>
<proteinExistence type="inferred from homology"/>
<dbReference type="PANTHER" id="PTHR43802:SF1">
    <property type="entry name" value="IP11341P-RELATED"/>
    <property type="match status" value="1"/>
</dbReference>
<evidence type="ECO:0000256" key="1">
    <source>
        <dbReference type="ARBA" id="ARBA00005254"/>
    </source>
</evidence>
<dbReference type="NCBIfam" id="NF006108">
    <property type="entry name" value="PRK08259.1"/>
    <property type="match status" value="1"/>
</dbReference>
<dbReference type="AlphaFoldDB" id="A0A9C5ZC68"/>
<dbReference type="Pfam" id="PF00378">
    <property type="entry name" value="ECH_1"/>
    <property type="match status" value="1"/>
</dbReference>
<dbReference type="Gene3D" id="3.90.226.10">
    <property type="entry name" value="2-enoyl-CoA Hydratase, Chain A, domain 1"/>
    <property type="match status" value="1"/>
</dbReference>
<accession>A0A9C5ZC68</accession>
<comment type="similarity">
    <text evidence="1">Belongs to the enoyl-CoA hydratase/isomerase family.</text>
</comment>
<dbReference type="GeneID" id="119640080"/>
<gene>
    <name evidence="3" type="primary">LOC119640080</name>
</gene>
<sequence>MFSFRRLSVNKTNFGIVCNLECNKDWFSSSSKLQNADNGEHIENEEKQEENTILVDKDENITLIGINRPRKRNAINAQTAEKLSAALNDFEADKTSPIAVLYGAGGSFCSGYDIQDLEAQAENGNLEYLMRHEGSVGPTRRHISKPVICGINGYCVAAGLELALMCDLRVMEDTAVLGFINRRFGVPLSDGGTVRLGAMIGYARALELLHTGRRVDAKEALNIGLVNRMVATGTALGQAVNLAFSIAKFPQASLLQDRNNLYANVYSRKSFRDAIQNEIMNTSKEVLKELKEGVQRFKNFNHLPAENKGAKTDAWQIKEKKLPDWEKAEIVHENKIKTQK</sequence>
<dbReference type="KEGG" id="gfs:119640080"/>